<protein>
    <recommendedName>
        <fullName evidence="6">Peptidase S1 domain-containing protein</fullName>
    </recommendedName>
</protein>
<dbReference type="PROSITE" id="PS00134">
    <property type="entry name" value="TRYPSIN_HIS"/>
    <property type="match status" value="1"/>
</dbReference>
<keyword evidence="1" id="KW-1015">Disulfide bond</keyword>
<dbReference type="CDD" id="cd00190">
    <property type="entry name" value="Tryp_SPc"/>
    <property type="match status" value="1"/>
</dbReference>
<evidence type="ECO:0000256" key="3">
    <source>
        <dbReference type="ARBA" id="ARBA00024195"/>
    </source>
</evidence>
<evidence type="ECO:0000259" key="6">
    <source>
        <dbReference type="PROSITE" id="PS50240"/>
    </source>
</evidence>
<dbReference type="OrthoDB" id="5565075at2759"/>
<dbReference type="InterPro" id="IPR018114">
    <property type="entry name" value="TRYPSIN_HIS"/>
</dbReference>
<evidence type="ECO:0000256" key="4">
    <source>
        <dbReference type="SAM" id="MobiDB-lite"/>
    </source>
</evidence>
<feature type="region of interest" description="Disordered" evidence="4">
    <location>
        <begin position="274"/>
        <end position="304"/>
    </location>
</feature>
<organism evidence="7 8">
    <name type="scientific">Chironomus riparius</name>
    <dbReference type="NCBI Taxonomy" id="315576"/>
    <lineage>
        <taxon>Eukaryota</taxon>
        <taxon>Metazoa</taxon>
        <taxon>Ecdysozoa</taxon>
        <taxon>Arthropoda</taxon>
        <taxon>Hexapoda</taxon>
        <taxon>Insecta</taxon>
        <taxon>Pterygota</taxon>
        <taxon>Neoptera</taxon>
        <taxon>Endopterygota</taxon>
        <taxon>Diptera</taxon>
        <taxon>Nematocera</taxon>
        <taxon>Chironomoidea</taxon>
        <taxon>Chironomidae</taxon>
        <taxon>Chironominae</taxon>
        <taxon>Chironomus</taxon>
    </lineage>
</organism>
<dbReference type="InterPro" id="IPR001314">
    <property type="entry name" value="Peptidase_S1A"/>
</dbReference>
<keyword evidence="8" id="KW-1185">Reference proteome</keyword>
<feature type="compositionally biased region" description="Acidic residues" evidence="4">
    <location>
        <begin position="295"/>
        <end position="304"/>
    </location>
</feature>
<gene>
    <name evidence="7" type="ORF">CHIRRI_LOCUS13058</name>
</gene>
<dbReference type="Proteomes" id="UP001153620">
    <property type="component" value="Chromosome 4"/>
</dbReference>
<dbReference type="SUPFAM" id="SSF50494">
    <property type="entry name" value="Trypsin-like serine proteases"/>
    <property type="match status" value="1"/>
</dbReference>
<dbReference type="SMART" id="SM00020">
    <property type="entry name" value="Tryp_SPc"/>
    <property type="match status" value="1"/>
</dbReference>
<feature type="signal peptide" evidence="5">
    <location>
        <begin position="1"/>
        <end position="16"/>
    </location>
</feature>
<reference evidence="7" key="2">
    <citation type="submission" date="2022-10" db="EMBL/GenBank/DDBJ databases">
        <authorList>
            <consortium name="ENA_rothamsted_submissions"/>
            <consortium name="culmorum"/>
            <person name="King R."/>
        </authorList>
    </citation>
    <scope>NUCLEOTIDE SEQUENCE</scope>
</reference>
<dbReference type="PANTHER" id="PTHR24256">
    <property type="entry name" value="TRYPTASE-RELATED"/>
    <property type="match status" value="1"/>
</dbReference>
<sequence length="304" mass="33097">MLKIIISLFYLLTVYGLPLDSSQKDAPWHIHLNISGLRCGGSLIQDKYVITAAHCFDYYLEEFGSDLSHFHIYIGEWKLSMDPDCDEDNSDEVCDYVVKSKAAALKIHEKYDKNEANSKHNYDIAVITLKRPPRVSEIVSSALLPDQKCDDNFTGKDLRISGFGETSTQVNAVVRKNMDIKIFDHGKCLSAFQNKVYDSKNHICGAGKNGLATCKGDSGSGAVSQIGADDEDEVKTYLTGIVSFGSDVCGDGKPTGLLKVSCFTDWINGVISGVTKPKAAPPESSSSKPPSSNDNGDEEGDDGY</sequence>
<dbReference type="InterPro" id="IPR051487">
    <property type="entry name" value="Ser/Thr_Proteases_Immune/Dev"/>
</dbReference>
<evidence type="ECO:0000256" key="5">
    <source>
        <dbReference type="SAM" id="SignalP"/>
    </source>
</evidence>
<evidence type="ECO:0000256" key="1">
    <source>
        <dbReference type="ARBA" id="ARBA00023157"/>
    </source>
</evidence>
<dbReference type="GO" id="GO:0004252">
    <property type="term" value="F:serine-type endopeptidase activity"/>
    <property type="evidence" value="ECO:0007669"/>
    <property type="project" value="InterPro"/>
</dbReference>
<dbReference type="GO" id="GO:0006508">
    <property type="term" value="P:proteolysis"/>
    <property type="evidence" value="ECO:0007669"/>
    <property type="project" value="InterPro"/>
</dbReference>
<evidence type="ECO:0000313" key="8">
    <source>
        <dbReference type="Proteomes" id="UP001153620"/>
    </source>
</evidence>
<dbReference type="InterPro" id="IPR043504">
    <property type="entry name" value="Peptidase_S1_PA_chymotrypsin"/>
</dbReference>
<dbReference type="PROSITE" id="PS50240">
    <property type="entry name" value="TRYPSIN_DOM"/>
    <property type="match status" value="1"/>
</dbReference>
<dbReference type="InterPro" id="IPR009003">
    <property type="entry name" value="Peptidase_S1_PA"/>
</dbReference>
<accession>A0A9N9S6I6</accession>
<feature type="domain" description="Peptidase S1" evidence="6">
    <location>
        <begin position="13"/>
        <end position="272"/>
    </location>
</feature>
<dbReference type="AlphaFoldDB" id="A0A9N9S6I6"/>
<dbReference type="PRINTS" id="PR00722">
    <property type="entry name" value="CHYMOTRYPSIN"/>
</dbReference>
<keyword evidence="2" id="KW-0325">Glycoprotein</keyword>
<reference evidence="7" key="1">
    <citation type="submission" date="2022-01" db="EMBL/GenBank/DDBJ databases">
        <authorList>
            <person name="King R."/>
        </authorList>
    </citation>
    <scope>NUCLEOTIDE SEQUENCE</scope>
</reference>
<proteinExistence type="inferred from homology"/>
<evidence type="ECO:0000256" key="2">
    <source>
        <dbReference type="ARBA" id="ARBA00023180"/>
    </source>
</evidence>
<dbReference type="Pfam" id="PF00089">
    <property type="entry name" value="Trypsin"/>
    <property type="match status" value="1"/>
</dbReference>
<feature type="compositionally biased region" description="Low complexity" evidence="4">
    <location>
        <begin position="276"/>
        <end position="294"/>
    </location>
</feature>
<comment type="similarity">
    <text evidence="3">Belongs to the peptidase S1 family. CLIP subfamily.</text>
</comment>
<evidence type="ECO:0000313" key="7">
    <source>
        <dbReference type="EMBL" id="CAG9810241.1"/>
    </source>
</evidence>
<dbReference type="Gene3D" id="2.40.10.10">
    <property type="entry name" value="Trypsin-like serine proteases"/>
    <property type="match status" value="2"/>
</dbReference>
<name>A0A9N9S6I6_9DIPT</name>
<feature type="chain" id="PRO_5040420665" description="Peptidase S1 domain-containing protein" evidence="5">
    <location>
        <begin position="17"/>
        <end position="304"/>
    </location>
</feature>
<dbReference type="InterPro" id="IPR001254">
    <property type="entry name" value="Trypsin_dom"/>
</dbReference>
<dbReference type="EMBL" id="OU895880">
    <property type="protein sequence ID" value="CAG9810241.1"/>
    <property type="molecule type" value="Genomic_DNA"/>
</dbReference>
<keyword evidence="5" id="KW-0732">Signal</keyword>